<accession>A0A9W4P998</accession>
<keyword evidence="4" id="KW-1185">Reference proteome</keyword>
<dbReference type="Proteomes" id="UP001154252">
    <property type="component" value="Unassembled WGS sequence"/>
</dbReference>
<feature type="signal peptide" evidence="2">
    <location>
        <begin position="1"/>
        <end position="18"/>
    </location>
</feature>
<evidence type="ECO:0008006" key="5">
    <source>
        <dbReference type="Google" id="ProtNLM"/>
    </source>
</evidence>
<feature type="compositionally biased region" description="Low complexity" evidence="1">
    <location>
        <begin position="162"/>
        <end position="197"/>
    </location>
</feature>
<proteinExistence type="predicted"/>
<evidence type="ECO:0000256" key="1">
    <source>
        <dbReference type="SAM" id="MobiDB-lite"/>
    </source>
</evidence>
<evidence type="ECO:0000256" key="2">
    <source>
        <dbReference type="SAM" id="SignalP"/>
    </source>
</evidence>
<organism evidence="3 4">
    <name type="scientific">Penicillium egyptiacum</name>
    <dbReference type="NCBI Taxonomy" id="1303716"/>
    <lineage>
        <taxon>Eukaryota</taxon>
        <taxon>Fungi</taxon>
        <taxon>Dikarya</taxon>
        <taxon>Ascomycota</taxon>
        <taxon>Pezizomycotina</taxon>
        <taxon>Eurotiomycetes</taxon>
        <taxon>Eurotiomycetidae</taxon>
        <taxon>Eurotiales</taxon>
        <taxon>Aspergillaceae</taxon>
        <taxon>Penicillium</taxon>
    </lineage>
</organism>
<dbReference type="PANTHER" id="PTHR40640">
    <property type="entry name" value="ANCHORED GLYCOPROTEIN, PUTATIVE (AFU_ORTHOLOGUE AFUA_8G04860)-RELATED"/>
    <property type="match status" value="1"/>
</dbReference>
<comment type="caution">
    <text evidence="3">The sequence shown here is derived from an EMBL/GenBank/DDBJ whole genome shotgun (WGS) entry which is preliminary data.</text>
</comment>
<gene>
    <name evidence="3" type="ORF">PEGY_LOCUS10092</name>
</gene>
<name>A0A9W4P998_9EURO</name>
<feature type="region of interest" description="Disordered" evidence="1">
    <location>
        <begin position="162"/>
        <end position="201"/>
    </location>
</feature>
<dbReference type="PANTHER" id="PTHR40640:SF1">
    <property type="entry name" value="ANCHORED GLYCOPROTEIN, PUTATIVE (AFU_ORTHOLOGUE AFUA_8G04860)-RELATED"/>
    <property type="match status" value="1"/>
</dbReference>
<protein>
    <recommendedName>
        <fullName evidence="5">GPI anchored cell wall protein</fullName>
    </recommendedName>
</protein>
<reference evidence="3" key="1">
    <citation type="submission" date="2021-07" db="EMBL/GenBank/DDBJ databases">
        <authorList>
            <person name="Branca A.L. A."/>
        </authorList>
    </citation>
    <scope>NUCLEOTIDE SEQUENCE</scope>
</reference>
<dbReference type="AlphaFoldDB" id="A0A9W4P998"/>
<sequence>MRIQSLALLASATTAVAAETVTLFLPGFDEQRLEGKVIGTSGSMTKYFIKCAADLDETECGIPADGMTVAQGSSTVSLGYGMESITIAESCKWDATSASCGATFDERGSTSTWNSKIAITEIPGGALMPVTITATGSDSASATTGASVSASTAASTSAATLTTSASTSDTSATGTSTGTTASTARDSSDSSSAAATSQTETGNAAVPMITGNARWAAGGVAAALVIAAL</sequence>
<dbReference type="OrthoDB" id="4991875at2759"/>
<evidence type="ECO:0000313" key="3">
    <source>
        <dbReference type="EMBL" id="CAG8909302.1"/>
    </source>
</evidence>
<feature type="chain" id="PRO_5040852454" description="GPI anchored cell wall protein" evidence="2">
    <location>
        <begin position="19"/>
        <end position="229"/>
    </location>
</feature>
<dbReference type="EMBL" id="CAJVRC010000898">
    <property type="protein sequence ID" value="CAG8909302.1"/>
    <property type="molecule type" value="Genomic_DNA"/>
</dbReference>
<evidence type="ECO:0000313" key="4">
    <source>
        <dbReference type="Proteomes" id="UP001154252"/>
    </source>
</evidence>
<keyword evidence="2" id="KW-0732">Signal</keyword>